<proteinExistence type="predicted"/>
<organism evidence="2 3">
    <name type="scientific">Senna tora</name>
    <dbReference type="NCBI Taxonomy" id="362788"/>
    <lineage>
        <taxon>Eukaryota</taxon>
        <taxon>Viridiplantae</taxon>
        <taxon>Streptophyta</taxon>
        <taxon>Embryophyta</taxon>
        <taxon>Tracheophyta</taxon>
        <taxon>Spermatophyta</taxon>
        <taxon>Magnoliopsida</taxon>
        <taxon>eudicotyledons</taxon>
        <taxon>Gunneridae</taxon>
        <taxon>Pentapetalae</taxon>
        <taxon>rosids</taxon>
        <taxon>fabids</taxon>
        <taxon>Fabales</taxon>
        <taxon>Fabaceae</taxon>
        <taxon>Caesalpinioideae</taxon>
        <taxon>Cassia clade</taxon>
        <taxon>Senna</taxon>
    </lineage>
</organism>
<accession>A0A834T2A7</accession>
<keyword evidence="3" id="KW-1185">Reference proteome</keyword>
<dbReference type="AlphaFoldDB" id="A0A834T2A7"/>
<sequence length="50" mass="5658">MVERGPRPPPEEAASETDDVASGSIGYFRGQNDMRISGLRAHEVMEDWFY</sequence>
<feature type="region of interest" description="Disordered" evidence="1">
    <location>
        <begin position="1"/>
        <end position="27"/>
    </location>
</feature>
<name>A0A834T2A7_9FABA</name>
<reference evidence="2" key="1">
    <citation type="submission" date="2020-09" db="EMBL/GenBank/DDBJ databases">
        <title>Genome-Enabled Discovery of Anthraquinone Biosynthesis in Senna tora.</title>
        <authorList>
            <person name="Kang S.-H."/>
            <person name="Pandey R.P."/>
            <person name="Lee C.-M."/>
            <person name="Sim J.-S."/>
            <person name="Jeong J.-T."/>
            <person name="Choi B.-S."/>
            <person name="Jung M."/>
            <person name="Ginzburg D."/>
            <person name="Zhao K."/>
            <person name="Won S.Y."/>
            <person name="Oh T.-J."/>
            <person name="Yu Y."/>
            <person name="Kim N.-H."/>
            <person name="Lee O.R."/>
            <person name="Lee T.-H."/>
            <person name="Bashyal P."/>
            <person name="Kim T.-S."/>
            <person name="Lee W.-H."/>
            <person name="Kawkins C."/>
            <person name="Kim C.-K."/>
            <person name="Kim J.S."/>
            <person name="Ahn B.O."/>
            <person name="Rhee S.Y."/>
            <person name="Sohng J.K."/>
        </authorList>
    </citation>
    <scope>NUCLEOTIDE SEQUENCE</scope>
    <source>
        <tissue evidence="2">Leaf</tissue>
    </source>
</reference>
<evidence type="ECO:0000313" key="2">
    <source>
        <dbReference type="EMBL" id="KAF7814449.1"/>
    </source>
</evidence>
<evidence type="ECO:0000256" key="1">
    <source>
        <dbReference type="SAM" id="MobiDB-lite"/>
    </source>
</evidence>
<dbReference type="Proteomes" id="UP000634136">
    <property type="component" value="Unassembled WGS sequence"/>
</dbReference>
<evidence type="ECO:0000313" key="3">
    <source>
        <dbReference type="Proteomes" id="UP000634136"/>
    </source>
</evidence>
<comment type="caution">
    <text evidence="2">The sequence shown here is derived from an EMBL/GenBank/DDBJ whole genome shotgun (WGS) entry which is preliminary data.</text>
</comment>
<feature type="compositionally biased region" description="Basic and acidic residues" evidence="1">
    <location>
        <begin position="1"/>
        <end position="10"/>
    </location>
</feature>
<dbReference type="EMBL" id="JAAIUW010000009">
    <property type="protein sequence ID" value="KAF7814449.1"/>
    <property type="molecule type" value="Genomic_DNA"/>
</dbReference>
<protein>
    <submittedName>
        <fullName evidence="2">Uncharacterized protein</fullName>
    </submittedName>
</protein>
<gene>
    <name evidence="2" type="ORF">G2W53_028418</name>
</gene>